<gene>
    <name evidence="2" type="ORF">Vbra_2490</name>
</gene>
<dbReference type="PhylomeDB" id="A0A0G4F1V6"/>
<organism evidence="2 3">
    <name type="scientific">Vitrella brassicaformis (strain CCMP3155)</name>
    <dbReference type="NCBI Taxonomy" id="1169540"/>
    <lineage>
        <taxon>Eukaryota</taxon>
        <taxon>Sar</taxon>
        <taxon>Alveolata</taxon>
        <taxon>Colpodellida</taxon>
        <taxon>Vitrellaceae</taxon>
        <taxon>Vitrella</taxon>
    </lineage>
</organism>
<keyword evidence="3" id="KW-1185">Reference proteome</keyword>
<dbReference type="AlphaFoldDB" id="A0A0G4F1V6"/>
<dbReference type="Proteomes" id="UP000041254">
    <property type="component" value="Unassembled WGS sequence"/>
</dbReference>
<reference evidence="2 3" key="1">
    <citation type="submission" date="2014-11" db="EMBL/GenBank/DDBJ databases">
        <authorList>
            <person name="Zhu J."/>
            <person name="Qi W."/>
            <person name="Song R."/>
        </authorList>
    </citation>
    <scope>NUCLEOTIDE SEQUENCE [LARGE SCALE GENOMIC DNA]</scope>
</reference>
<name>A0A0G4F1V6_VITBC</name>
<protein>
    <submittedName>
        <fullName evidence="2">Uncharacterized protein</fullName>
    </submittedName>
</protein>
<evidence type="ECO:0000313" key="3">
    <source>
        <dbReference type="Proteomes" id="UP000041254"/>
    </source>
</evidence>
<dbReference type="VEuPathDB" id="CryptoDB:Vbra_2490"/>
<dbReference type="EMBL" id="CDMY01000359">
    <property type="protein sequence ID" value="CEM05513.1"/>
    <property type="molecule type" value="Genomic_DNA"/>
</dbReference>
<evidence type="ECO:0000256" key="1">
    <source>
        <dbReference type="SAM" id="MobiDB-lite"/>
    </source>
</evidence>
<sequence length="265" mass="29277">MYQAHSAIPTASPATGGVHPPPCPPQLFQRYVPLQPPPTVPQRGLPLFSANTGGLHRVPPLQPSQQPVAPQPTAGGQRPQKHLAPPLKVVPGDPSCEEGEVRIELNSFVEHINYLWEKDDRLLFGTIVLGSTIQGEHIGCYFANMDKGGEFFSSTRPDGYQEKLESEKTEVPLGGLPPLEEHKFFQRLCPRGAAGRLKDALLAHIDIKFHMFHDNCGHFERDLRAAVMRLPAREVSPFDIPRTWYGDMCRRLFPCCGGGGYIDGS</sequence>
<proteinExistence type="predicted"/>
<accession>A0A0G4F1V6</accession>
<dbReference type="InParanoid" id="A0A0G4F1V6"/>
<feature type="region of interest" description="Disordered" evidence="1">
    <location>
        <begin position="51"/>
        <end position="95"/>
    </location>
</feature>
<feature type="region of interest" description="Disordered" evidence="1">
    <location>
        <begin position="1"/>
        <end position="24"/>
    </location>
</feature>
<evidence type="ECO:0000313" key="2">
    <source>
        <dbReference type="EMBL" id="CEM05513.1"/>
    </source>
</evidence>